<dbReference type="AlphaFoldDB" id="A0AAE1DZJ8"/>
<accession>A0AAE1DZJ8</accession>
<evidence type="ECO:0000313" key="2">
    <source>
        <dbReference type="Proteomes" id="UP001283361"/>
    </source>
</evidence>
<organism evidence="1 2">
    <name type="scientific">Elysia crispata</name>
    <name type="common">lettuce slug</name>
    <dbReference type="NCBI Taxonomy" id="231223"/>
    <lineage>
        <taxon>Eukaryota</taxon>
        <taxon>Metazoa</taxon>
        <taxon>Spiralia</taxon>
        <taxon>Lophotrochozoa</taxon>
        <taxon>Mollusca</taxon>
        <taxon>Gastropoda</taxon>
        <taxon>Heterobranchia</taxon>
        <taxon>Euthyneura</taxon>
        <taxon>Panpulmonata</taxon>
        <taxon>Sacoglossa</taxon>
        <taxon>Placobranchoidea</taxon>
        <taxon>Plakobranchidae</taxon>
        <taxon>Elysia</taxon>
    </lineage>
</organism>
<protein>
    <submittedName>
        <fullName evidence="1">Uncharacterized protein</fullName>
    </submittedName>
</protein>
<evidence type="ECO:0000313" key="1">
    <source>
        <dbReference type="EMBL" id="KAK3788821.1"/>
    </source>
</evidence>
<dbReference type="EMBL" id="JAWDGP010001738">
    <property type="protein sequence ID" value="KAK3788821.1"/>
    <property type="molecule type" value="Genomic_DNA"/>
</dbReference>
<proteinExistence type="predicted"/>
<reference evidence="1" key="1">
    <citation type="journal article" date="2023" name="G3 (Bethesda)">
        <title>A reference genome for the long-term kleptoplast-retaining sea slug Elysia crispata morphotype clarki.</title>
        <authorList>
            <person name="Eastman K.E."/>
            <person name="Pendleton A.L."/>
            <person name="Shaikh M.A."/>
            <person name="Suttiyut T."/>
            <person name="Ogas R."/>
            <person name="Tomko P."/>
            <person name="Gavelis G."/>
            <person name="Widhalm J.R."/>
            <person name="Wisecaver J.H."/>
        </authorList>
    </citation>
    <scope>NUCLEOTIDE SEQUENCE</scope>
    <source>
        <strain evidence="1">ECLA1</strain>
    </source>
</reference>
<keyword evidence="2" id="KW-1185">Reference proteome</keyword>
<name>A0AAE1DZJ8_9GAST</name>
<sequence length="89" mass="10155">MSLDPLTITFWFCILEEKTHHSVHHESTQPGLRELALSAAWGPGRPDERERAAVGDGVVHRLCQCWKQSHIKAVLQALRQNFEQQQNAL</sequence>
<gene>
    <name evidence="1" type="ORF">RRG08_029268</name>
</gene>
<dbReference type="Proteomes" id="UP001283361">
    <property type="component" value="Unassembled WGS sequence"/>
</dbReference>
<comment type="caution">
    <text evidence="1">The sequence shown here is derived from an EMBL/GenBank/DDBJ whole genome shotgun (WGS) entry which is preliminary data.</text>
</comment>